<evidence type="ECO:0000256" key="4">
    <source>
        <dbReference type="ARBA" id="ARBA00022723"/>
    </source>
</evidence>
<dbReference type="PANTHER" id="PTHR13232">
    <property type="entry name" value="NAD(P)H-HYDRATE EPIMERASE"/>
    <property type="match status" value="1"/>
</dbReference>
<keyword evidence="4" id="KW-0479">Metal-binding</keyword>
<dbReference type="PANTHER" id="PTHR13232:SF10">
    <property type="entry name" value="NAD(P)H-HYDRATE EPIMERASE"/>
    <property type="match status" value="1"/>
</dbReference>
<comment type="catalytic activity">
    <reaction evidence="1">
        <text>(6R)-NADHX = (6S)-NADHX</text>
        <dbReference type="Rhea" id="RHEA:32215"/>
        <dbReference type="ChEBI" id="CHEBI:64074"/>
        <dbReference type="ChEBI" id="CHEBI:64075"/>
        <dbReference type="EC" id="5.1.99.6"/>
    </reaction>
</comment>
<evidence type="ECO:0000256" key="8">
    <source>
        <dbReference type="ARBA" id="ARBA00023027"/>
    </source>
</evidence>
<keyword evidence="8" id="KW-0520">NAD</keyword>
<dbReference type="EMBL" id="HBFQ01042340">
    <property type="protein sequence ID" value="CAD8855589.1"/>
    <property type="molecule type" value="Transcribed_RNA"/>
</dbReference>
<dbReference type="InterPro" id="IPR036652">
    <property type="entry name" value="YjeF_N_dom_sf"/>
</dbReference>
<keyword evidence="9" id="KW-0413">Isomerase</keyword>
<feature type="domain" description="YjeF N-terminal" evidence="10">
    <location>
        <begin position="1"/>
        <end position="152"/>
    </location>
</feature>
<evidence type="ECO:0000256" key="1">
    <source>
        <dbReference type="ARBA" id="ARBA00000013"/>
    </source>
</evidence>
<sequence length="169" mass="18976">MARHLHHFGYRVTVVYPHIAKRKTKDLYRRLVIQLEQLGLAVVEDFPDVADFHVVVDAIFGFSFKGWRGGGKDAPFDTILERLTVSPVPIVSIDIPSGWDVEMGPREGDLQPEMLVSLTAPKQCAKFFRGKHHFLGGRFVPPQIVDKHSLCLPAYVGAEQCVRIPCSNI</sequence>
<keyword evidence="7" id="KW-0630">Potassium</keyword>
<dbReference type="GO" id="GO:0005739">
    <property type="term" value="C:mitochondrion"/>
    <property type="evidence" value="ECO:0007669"/>
    <property type="project" value="TreeGrafter"/>
</dbReference>
<dbReference type="GO" id="GO:0052856">
    <property type="term" value="F:NAD(P)HX epimerase activity"/>
    <property type="evidence" value="ECO:0007669"/>
    <property type="project" value="UniProtKB-EC"/>
</dbReference>
<evidence type="ECO:0000256" key="6">
    <source>
        <dbReference type="ARBA" id="ARBA00022857"/>
    </source>
</evidence>
<organism evidence="11">
    <name type="scientific">Noctiluca scintillans</name>
    <name type="common">Sea sparkle</name>
    <name type="synonym">Red tide dinoflagellate</name>
    <dbReference type="NCBI Taxonomy" id="2966"/>
    <lineage>
        <taxon>Eukaryota</taxon>
        <taxon>Sar</taxon>
        <taxon>Alveolata</taxon>
        <taxon>Dinophyceae</taxon>
        <taxon>Noctilucales</taxon>
        <taxon>Noctilucaceae</taxon>
        <taxon>Noctiluca</taxon>
    </lineage>
</organism>
<dbReference type="InterPro" id="IPR004443">
    <property type="entry name" value="YjeF_N_dom"/>
</dbReference>
<evidence type="ECO:0000256" key="7">
    <source>
        <dbReference type="ARBA" id="ARBA00022958"/>
    </source>
</evidence>
<dbReference type="Pfam" id="PF03853">
    <property type="entry name" value="YjeF_N"/>
    <property type="match status" value="1"/>
</dbReference>
<gene>
    <name evidence="11" type="ORF">NSCI0253_LOCUS29941</name>
</gene>
<evidence type="ECO:0000256" key="9">
    <source>
        <dbReference type="ARBA" id="ARBA00023235"/>
    </source>
</evidence>
<evidence type="ECO:0000313" key="11">
    <source>
        <dbReference type="EMBL" id="CAD8855589.1"/>
    </source>
</evidence>
<reference evidence="11" key="1">
    <citation type="submission" date="2021-01" db="EMBL/GenBank/DDBJ databases">
        <authorList>
            <person name="Corre E."/>
            <person name="Pelletier E."/>
            <person name="Niang G."/>
            <person name="Scheremetjew M."/>
            <person name="Finn R."/>
            <person name="Kale V."/>
            <person name="Holt S."/>
            <person name="Cochrane G."/>
            <person name="Meng A."/>
            <person name="Brown T."/>
            <person name="Cohen L."/>
        </authorList>
    </citation>
    <scope>NUCLEOTIDE SEQUENCE</scope>
</reference>
<evidence type="ECO:0000256" key="3">
    <source>
        <dbReference type="ARBA" id="ARBA00012228"/>
    </source>
</evidence>
<evidence type="ECO:0000259" key="10">
    <source>
        <dbReference type="PROSITE" id="PS51385"/>
    </source>
</evidence>
<dbReference type="EC" id="5.1.99.6" evidence="3"/>
<accession>A0A7S1AIS7</accession>
<dbReference type="AlphaFoldDB" id="A0A7S1AIS7"/>
<dbReference type="GO" id="GO:0000166">
    <property type="term" value="F:nucleotide binding"/>
    <property type="evidence" value="ECO:0007669"/>
    <property type="project" value="UniProtKB-KW"/>
</dbReference>
<evidence type="ECO:0000256" key="2">
    <source>
        <dbReference type="ARBA" id="ARBA00000909"/>
    </source>
</evidence>
<keyword evidence="5" id="KW-0547">Nucleotide-binding</keyword>
<dbReference type="Gene3D" id="3.40.50.10260">
    <property type="entry name" value="YjeF N-terminal domain"/>
    <property type="match status" value="1"/>
</dbReference>
<dbReference type="InterPro" id="IPR032976">
    <property type="entry name" value="YJEFN_prot_NAXE-like"/>
</dbReference>
<comment type="catalytic activity">
    <reaction evidence="2">
        <text>(6R)-NADPHX = (6S)-NADPHX</text>
        <dbReference type="Rhea" id="RHEA:32227"/>
        <dbReference type="ChEBI" id="CHEBI:64076"/>
        <dbReference type="ChEBI" id="CHEBI:64077"/>
        <dbReference type="EC" id="5.1.99.6"/>
    </reaction>
</comment>
<keyword evidence="6" id="KW-0521">NADP</keyword>
<dbReference type="SUPFAM" id="SSF64153">
    <property type="entry name" value="YjeF N-terminal domain-like"/>
    <property type="match status" value="1"/>
</dbReference>
<dbReference type="PROSITE" id="PS51385">
    <property type="entry name" value="YJEF_N"/>
    <property type="match status" value="1"/>
</dbReference>
<protein>
    <recommendedName>
        <fullName evidence="3">NAD(P)H-hydrate epimerase</fullName>
        <ecNumber evidence="3">5.1.99.6</ecNumber>
    </recommendedName>
</protein>
<dbReference type="GO" id="GO:0046872">
    <property type="term" value="F:metal ion binding"/>
    <property type="evidence" value="ECO:0007669"/>
    <property type="project" value="UniProtKB-KW"/>
</dbReference>
<name>A0A7S1AIS7_NOCSC</name>
<evidence type="ECO:0000256" key="5">
    <source>
        <dbReference type="ARBA" id="ARBA00022741"/>
    </source>
</evidence>
<proteinExistence type="predicted"/>